<evidence type="ECO:0000259" key="4">
    <source>
        <dbReference type="PROSITE" id="PS50995"/>
    </source>
</evidence>
<sequence>MQNDASNNAPNGTLEFDLTTYIPYLIHQSHLAIFDEFSVGLAERGISLPEWRIATVLAHHGRIRFGDLAGAAGIEPPTLARMLTAMEGKELALRQPSMEDRRATDVLPTDAGIALVASLVPLAEKVQAKALAGFTADETEFLRRLLRRMKDNVAPPK</sequence>
<evidence type="ECO:0000256" key="1">
    <source>
        <dbReference type="ARBA" id="ARBA00023015"/>
    </source>
</evidence>
<dbReference type="Proteomes" id="UP000198284">
    <property type="component" value="Unassembled WGS sequence"/>
</dbReference>
<evidence type="ECO:0000313" key="6">
    <source>
        <dbReference type="Proteomes" id="UP000198284"/>
    </source>
</evidence>
<keyword evidence="6" id="KW-1185">Reference proteome</keyword>
<dbReference type="GO" id="GO:0003700">
    <property type="term" value="F:DNA-binding transcription factor activity"/>
    <property type="evidence" value="ECO:0007669"/>
    <property type="project" value="InterPro"/>
</dbReference>
<dbReference type="SMART" id="SM00347">
    <property type="entry name" value="HTH_MARR"/>
    <property type="match status" value="1"/>
</dbReference>
<keyword evidence="3" id="KW-0804">Transcription</keyword>
<keyword evidence="2 5" id="KW-0238">DNA-binding</keyword>
<dbReference type="InterPro" id="IPR036390">
    <property type="entry name" value="WH_DNA-bd_sf"/>
</dbReference>
<gene>
    <name evidence="5" type="ORF">SAMN06265795_103184</name>
</gene>
<dbReference type="GO" id="GO:0006950">
    <property type="term" value="P:response to stress"/>
    <property type="evidence" value="ECO:0007669"/>
    <property type="project" value="TreeGrafter"/>
</dbReference>
<proteinExistence type="predicted"/>
<dbReference type="PANTHER" id="PTHR33164:SF64">
    <property type="entry name" value="TRANSCRIPTIONAL REGULATOR SLYA"/>
    <property type="match status" value="1"/>
</dbReference>
<organism evidence="5 6">
    <name type="scientific">Noviherbaspirillum humi</name>
    <dbReference type="NCBI Taxonomy" id="1688639"/>
    <lineage>
        <taxon>Bacteria</taxon>
        <taxon>Pseudomonadati</taxon>
        <taxon>Pseudomonadota</taxon>
        <taxon>Betaproteobacteria</taxon>
        <taxon>Burkholderiales</taxon>
        <taxon>Oxalobacteraceae</taxon>
        <taxon>Noviherbaspirillum</taxon>
    </lineage>
</organism>
<dbReference type="PRINTS" id="PR00598">
    <property type="entry name" value="HTHMARR"/>
</dbReference>
<reference evidence="5 6" key="1">
    <citation type="submission" date="2017-06" db="EMBL/GenBank/DDBJ databases">
        <authorList>
            <person name="Kim H.J."/>
            <person name="Triplett B.A."/>
        </authorList>
    </citation>
    <scope>NUCLEOTIDE SEQUENCE [LARGE SCALE GENOMIC DNA]</scope>
    <source>
        <strain evidence="5 6">U15</strain>
    </source>
</reference>
<name>A0A239F4Y7_9BURK</name>
<evidence type="ECO:0000313" key="5">
    <source>
        <dbReference type="EMBL" id="SNS51959.1"/>
    </source>
</evidence>
<evidence type="ECO:0000256" key="2">
    <source>
        <dbReference type="ARBA" id="ARBA00023125"/>
    </source>
</evidence>
<feature type="domain" description="HTH marR-type" evidence="4">
    <location>
        <begin position="15"/>
        <end position="151"/>
    </location>
</feature>
<dbReference type="AlphaFoldDB" id="A0A239F4Y7"/>
<accession>A0A239F4Y7</accession>
<dbReference type="InterPro" id="IPR000835">
    <property type="entry name" value="HTH_MarR-typ"/>
</dbReference>
<dbReference type="SUPFAM" id="SSF46785">
    <property type="entry name" value="Winged helix' DNA-binding domain"/>
    <property type="match status" value="1"/>
</dbReference>
<dbReference type="Gene3D" id="1.10.10.10">
    <property type="entry name" value="Winged helix-like DNA-binding domain superfamily/Winged helix DNA-binding domain"/>
    <property type="match status" value="1"/>
</dbReference>
<dbReference type="PANTHER" id="PTHR33164">
    <property type="entry name" value="TRANSCRIPTIONAL REGULATOR, MARR FAMILY"/>
    <property type="match status" value="1"/>
</dbReference>
<keyword evidence="1" id="KW-0805">Transcription regulation</keyword>
<dbReference type="InterPro" id="IPR036388">
    <property type="entry name" value="WH-like_DNA-bd_sf"/>
</dbReference>
<dbReference type="EMBL" id="FZOT01000003">
    <property type="protein sequence ID" value="SNS51959.1"/>
    <property type="molecule type" value="Genomic_DNA"/>
</dbReference>
<dbReference type="InterPro" id="IPR039422">
    <property type="entry name" value="MarR/SlyA-like"/>
</dbReference>
<evidence type="ECO:0000256" key="3">
    <source>
        <dbReference type="ARBA" id="ARBA00023163"/>
    </source>
</evidence>
<dbReference type="PROSITE" id="PS50995">
    <property type="entry name" value="HTH_MARR_2"/>
    <property type="match status" value="1"/>
</dbReference>
<dbReference type="GO" id="GO:0003677">
    <property type="term" value="F:DNA binding"/>
    <property type="evidence" value="ECO:0007669"/>
    <property type="project" value="UniProtKB-KW"/>
</dbReference>
<protein>
    <submittedName>
        <fullName evidence="5">DNA-binding transcriptional regulator, MarR family</fullName>
    </submittedName>
</protein>
<dbReference type="Pfam" id="PF01047">
    <property type="entry name" value="MarR"/>
    <property type="match status" value="1"/>
</dbReference>